<evidence type="ECO:0000313" key="2">
    <source>
        <dbReference type="Proteomes" id="UP000008068"/>
    </source>
</evidence>
<dbReference type="EMBL" id="GL379916">
    <property type="protein sequence ID" value="EGT34926.1"/>
    <property type="molecule type" value="Genomic_DNA"/>
</dbReference>
<organism evidence="2">
    <name type="scientific">Caenorhabditis brenneri</name>
    <name type="common">Nematode worm</name>
    <dbReference type="NCBI Taxonomy" id="135651"/>
    <lineage>
        <taxon>Eukaryota</taxon>
        <taxon>Metazoa</taxon>
        <taxon>Ecdysozoa</taxon>
        <taxon>Nematoda</taxon>
        <taxon>Chromadorea</taxon>
        <taxon>Rhabditida</taxon>
        <taxon>Rhabditina</taxon>
        <taxon>Rhabditomorpha</taxon>
        <taxon>Rhabditoidea</taxon>
        <taxon>Rhabditidae</taxon>
        <taxon>Peloderinae</taxon>
        <taxon>Caenorhabditis</taxon>
    </lineage>
</organism>
<gene>
    <name evidence="1" type="ORF">CAEBREN_07183</name>
</gene>
<dbReference type="AlphaFoldDB" id="G0NNT7"/>
<dbReference type="InParanoid" id="G0NNT7"/>
<protein>
    <submittedName>
        <fullName evidence="1">Uncharacterized protein</fullName>
    </submittedName>
</protein>
<evidence type="ECO:0000313" key="1">
    <source>
        <dbReference type="EMBL" id="EGT34926.1"/>
    </source>
</evidence>
<name>G0NNT7_CAEBE</name>
<keyword evidence="2" id="KW-1185">Reference proteome</keyword>
<reference evidence="2" key="1">
    <citation type="submission" date="2011-07" db="EMBL/GenBank/DDBJ databases">
        <authorList>
            <consortium name="Caenorhabditis brenneri Sequencing and Analysis Consortium"/>
            <person name="Wilson R.K."/>
        </authorList>
    </citation>
    <scope>NUCLEOTIDE SEQUENCE [LARGE SCALE GENOMIC DNA]</scope>
    <source>
        <strain evidence="2">PB2801</strain>
    </source>
</reference>
<proteinExistence type="predicted"/>
<accession>G0NNT7</accession>
<dbReference type="Proteomes" id="UP000008068">
    <property type="component" value="Unassembled WGS sequence"/>
</dbReference>
<sequence>MTVRVSSPPTPHITDTSNPICAGVNPSTVAVNMTVFRNEFENLNVDVLGIQNLNVTSFVCPNGRMEQLEAKRVEPDLRQQLRYWSGTCDHGSRRKEK</sequence>
<dbReference type="HOGENOM" id="CLU_2348518_0_0_1"/>